<accession>A0A401FYV1</accession>
<dbReference type="Gene3D" id="3.30.70.1070">
    <property type="entry name" value="Sporulation related repeat"/>
    <property type="match status" value="1"/>
</dbReference>
<feature type="compositionally biased region" description="Basic and acidic residues" evidence="1">
    <location>
        <begin position="117"/>
        <end position="142"/>
    </location>
</feature>
<evidence type="ECO:0000256" key="1">
    <source>
        <dbReference type="SAM" id="MobiDB-lite"/>
    </source>
</evidence>
<keyword evidence="2" id="KW-0812">Transmembrane</keyword>
<protein>
    <recommendedName>
        <fullName evidence="3">SPOR domain-containing protein</fullName>
    </recommendedName>
</protein>
<feature type="domain" description="SPOR" evidence="3">
    <location>
        <begin position="154"/>
        <end position="236"/>
    </location>
</feature>
<proteinExistence type="predicted"/>
<feature type="region of interest" description="Disordered" evidence="1">
    <location>
        <begin position="93"/>
        <end position="156"/>
    </location>
</feature>
<evidence type="ECO:0000313" key="4">
    <source>
        <dbReference type="EMBL" id="GBC62127.1"/>
    </source>
</evidence>
<reference evidence="5" key="2">
    <citation type="submission" date="2019-01" db="EMBL/GenBank/DDBJ databases">
        <title>Genome sequence of Desulfonema ishimotonii strain Tokyo 01.</title>
        <authorList>
            <person name="Fukui M."/>
        </authorList>
    </citation>
    <scope>NUCLEOTIDE SEQUENCE [LARGE SCALE GENOMIC DNA]</scope>
    <source>
        <strain evidence="5">Tokyo 01</strain>
    </source>
</reference>
<dbReference type="EMBL" id="BEXT01000001">
    <property type="protein sequence ID" value="GBC62127.1"/>
    <property type="molecule type" value="Genomic_DNA"/>
</dbReference>
<dbReference type="PROSITE" id="PS51724">
    <property type="entry name" value="SPOR"/>
    <property type="match status" value="1"/>
</dbReference>
<dbReference type="OrthoDB" id="5418328at2"/>
<dbReference type="AlphaFoldDB" id="A0A401FYV1"/>
<dbReference type="Pfam" id="PF05036">
    <property type="entry name" value="SPOR"/>
    <property type="match status" value="1"/>
</dbReference>
<gene>
    <name evidence="4" type="ORF">DENIS_3090</name>
</gene>
<keyword evidence="5" id="KW-1185">Reference proteome</keyword>
<dbReference type="InterPro" id="IPR007730">
    <property type="entry name" value="SPOR-like_dom"/>
</dbReference>
<reference evidence="5" key="1">
    <citation type="submission" date="2017-11" db="EMBL/GenBank/DDBJ databases">
        <authorList>
            <person name="Watanabe M."/>
            <person name="Kojima H."/>
        </authorList>
    </citation>
    <scope>NUCLEOTIDE SEQUENCE [LARGE SCALE GENOMIC DNA]</scope>
    <source>
        <strain evidence="5">Tokyo 01</strain>
    </source>
</reference>
<feature type="transmembrane region" description="Helical" evidence="2">
    <location>
        <begin position="12"/>
        <end position="32"/>
    </location>
</feature>
<comment type="caution">
    <text evidence="4">The sequence shown here is derived from an EMBL/GenBank/DDBJ whole genome shotgun (WGS) entry which is preliminary data.</text>
</comment>
<sequence>MSYDFSLDKKKGALLMLAFISLAFLFFAAGWLSHAVLSPSQPEAIAPASESRGGRMAVGRPVPSAVPQVRKPTIVDNVLRSVRTAVSNPASLLARKAASDKKAGEKKAESSPAGDSSARKTDAAEPEKNVGEETADAQKAEPADQSAPGGQKKSADSVRFSVEVESFVLKDKAQHSVKALKKKGFDACMIRMGDTDAESKTWYVVQIGDYDHLSAAYAAASDFEKKEKKVAVIRTMKPHILEAGKICE</sequence>
<dbReference type="InterPro" id="IPR036680">
    <property type="entry name" value="SPOR-like_sf"/>
</dbReference>
<keyword evidence="2" id="KW-0472">Membrane</keyword>
<organism evidence="4 5">
    <name type="scientific">Desulfonema ishimotonii</name>
    <dbReference type="NCBI Taxonomy" id="45657"/>
    <lineage>
        <taxon>Bacteria</taxon>
        <taxon>Pseudomonadati</taxon>
        <taxon>Thermodesulfobacteriota</taxon>
        <taxon>Desulfobacteria</taxon>
        <taxon>Desulfobacterales</taxon>
        <taxon>Desulfococcaceae</taxon>
        <taxon>Desulfonema</taxon>
    </lineage>
</organism>
<dbReference type="GO" id="GO:0042834">
    <property type="term" value="F:peptidoglycan binding"/>
    <property type="evidence" value="ECO:0007669"/>
    <property type="project" value="InterPro"/>
</dbReference>
<feature type="compositionally biased region" description="Basic and acidic residues" evidence="1">
    <location>
        <begin position="97"/>
        <end position="109"/>
    </location>
</feature>
<evidence type="ECO:0000313" key="5">
    <source>
        <dbReference type="Proteomes" id="UP000288096"/>
    </source>
</evidence>
<evidence type="ECO:0000259" key="3">
    <source>
        <dbReference type="PROSITE" id="PS51724"/>
    </source>
</evidence>
<keyword evidence="2" id="KW-1133">Transmembrane helix</keyword>
<dbReference type="Proteomes" id="UP000288096">
    <property type="component" value="Unassembled WGS sequence"/>
</dbReference>
<evidence type="ECO:0000256" key="2">
    <source>
        <dbReference type="SAM" id="Phobius"/>
    </source>
</evidence>
<name>A0A401FYV1_9BACT</name>
<dbReference type="RefSeq" id="WP_124329326.1">
    <property type="nucleotide sequence ID" value="NZ_BEXT01000001.1"/>
</dbReference>
<dbReference type="SUPFAM" id="SSF110997">
    <property type="entry name" value="Sporulation related repeat"/>
    <property type="match status" value="1"/>
</dbReference>